<evidence type="ECO:0000313" key="3">
    <source>
        <dbReference type="Proteomes" id="UP000638849"/>
    </source>
</evidence>
<proteinExistence type="predicted"/>
<feature type="compositionally biased region" description="Basic residues" evidence="1">
    <location>
        <begin position="171"/>
        <end position="186"/>
    </location>
</feature>
<evidence type="ECO:0000256" key="1">
    <source>
        <dbReference type="SAM" id="MobiDB-lite"/>
    </source>
</evidence>
<feature type="region of interest" description="Disordered" evidence="1">
    <location>
        <begin position="161"/>
        <end position="186"/>
    </location>
</feature>
<dbReference type="EMBL" id="JAEEAQ010000052">
    <property type="protein sequence ID" value="MBI0313050.1"/>
    <property type="molecule type" value="Genomic_DNA"/>
</dbReference>
<name>A0ABS0R6Z3_9ACTN</name>
<evidence type="ECO:0000313" key="2">
    <source>
        <dbReference type="EMBL" id="MBI0313050.1"/>
    </source>
</evidence>
<organism evidence="2 3">
    <name type="scientific">Streptomyces javensis</name>
    <dbReference type="NCBI Taxonomy" id="114698"/>
    <lineage>
        <taxon>Bacteria</taxon>
        <taxon>Bacillati</taxon>
        <taxon>Actinomycetota</taxon>
        <taxon>Actinomycetes</taxon>
        <taxon>Kitasatosporales</taxon>
        <taxon>Streptomycetaceae</taxon>
        <taxon>Streptomyces</taxon>
        <taxon>Streptomyces violaceusniger group</taxon>
    </lineage>
</organism>
<gene>
    <name evidence="2" type="ORF">JBF12_08600</name>
</gene>
<comment type="caution">
    <text evidence="2">The sequence shown here is derived from an EMBL/GenBank/DDBJ whole genome shotgun (WGS) entry which is preliminary data.</text>
</comment>
<sequence>MSLRELQKRVEEELADLPIPAPFTIDALVANMEEARGRTLLLKEVPEQLVRPGTACGLRISTAEFSIILYRRRPTEYQTDHVILHELCHEWLDHGTTLSPQELQVLLPVLDTTLIERVGQGEVTIQARANYEQEEEKFAELGASLIPRMARAVSSDDMLGRLGDTLSRPTGGHRARPHRFNPFRRT</sequence>
<protein>
    <submittedName>
        <fullName evidence="2">Toxin</fullName>
    </submittedName>
</protein>
<dbReference type="RefSeq" id="WP_198276244.1">
    <property type="nucleotide sequence ID" value="NZ_BAAAIF010000018.1"/>
</dbReference>
<dbReference type="Proteomes" id="UP000638849">
    <property type="component" value="Unassembled WGS sequence"/>
</dbReference>
<accession>A0ABS0R6Z3</accession>
<keyword evidence="3" id="KW-1185">Reference proteome</keyword>
<reference evidence="2 3" key="1">
    <citation type="submission" date="2020-12" db="EMBL/GenBank/DDBJ databases">
        <authorList>
            <person name="Kusuma A.B."/>
            <person name="Nouioui I."/>
            <person name="Goodfellow M."/>
        </authorList>
    </citation>
    <scope>NUCLEOTIDE SEQUENCE [LARGE SCALE GENOMIC DNA]</scope>
    <source>
        <strain evidence="2 3">DSM 41764</strain>
    </source>
</reference>